<evidence type="ECO:0000313" key="1">
    <source>
        <dbReference type="EMBL" id="UFX99770.1"/>
    </source>
</evidence>
<proteinExistence type="predicted"/>
<sequence>MSNTCNQCYFYRMNGFTGNHSDPFDVIMNGKCYQVYCIPPDKNQPGKIISSDKFFDPFSVCPFDYDFDS</sequence>
<reference evidence="1" key="1">
    <citation type="submission" date="2018-03" db="EMBL/GenBank/DDBJ databases">
        <title>Draft genome sequences of Megaviruse, new member of the family Mimiviridae isolated from water in Shanghai, China.</title>
        <authorList>
            <person name="Xia Y."/>
        </authorList>
    </citation>
    <scope>NUCLEOTIDE SEQUENCE</scope>
    <source>
        <strain evidence="1">SH</strain>
    </source>
</reference>
<dbReference type="EMBL" id="MH046811">
    <property type="protein sequence ID" value="UFX99770.1"/>
    <property type="molecule type" value="Genomic_DNA"/>
</dbReference>
<accession>A0A8K1T139</accession>
<name>A0A8K1T139_9VIRU</name>
<gene>
    <name evidence="1" type="ORF">Mb0213</name>
</gene>
<organism evidence="1">
    <name type="scientific">Megavirus baoshan</name>
    <dbReference type="NCBI Taxonomy" id="2496520"/>
    <lineage>
        <taxon>Viruses</taxon>
        <taxon>Varidnaviria</taxon>
        <taxon>Bamfordvirae</taxon>
        <taxon>Nucleocytoviricota</taxon>
        <taxon>Megaviricetes</taxon>
        <taxon>Imitervirales</taxon>
        <taxon>Mimiviridae</taxon>
        <taxon>Megamimivirinae</taxon>
        <taxon>Megavirus</taxon>
        <taxon>Megavirus baoshanense</taxon>
    </lineage>
</organism>
<protein>
    <submittedName>
        <fullName evidence="1">Uncharacterized protein</fullName>
    </submittedName>
</protein>